<feature type="coiled-coil region" evidence="1">
    <location>
        <begin position="174"/>
        <end position="234"/>
    </location>
</feature>
<evidence type="ECO:0000313" key="2">
    <source>
        <dbReference type="EMBL" id="GJT55664.1"/>
    </source>
</evidence>
<name>A0ABQ5EXN7_9ASTR</name>
<accession>A0ABQ5EXN7</accession>
<dbReference type="Proteomes" id="UP001151760">
    <property type="component" value="Unassembled WGS sequence"/>
</dbReference>
<reference evidence="2" key="2">
    <citation type="submission" date="2022-01" db="EMBL/GenBank/DDBJ databases">
        <authorList>
            <person name="Yamashiro T."/>
            <person name="Shiraishi A."/>
            <person name="Satake H."/>
            <person name="Nakayama K."/>
        </authorList>
    </citation>
    <scope>NUCLEOTIDE SEQUENCE</scope>
</reference>
<dbReference type="EMBL" id="BQNB010016777">
    <property type="protein sequence ID" value="GJT55664.1"/>
    <property type="molecule type" value="Genomic_DNA"/>
</dbReference>
<evidence type="ECO:0000313" key="3">
    <source>
        <dbReference type="Proteomes" id="UP001151760"/>
    </source>
</evidence>
<evidence type="ECO:0000256" key="1">
    <source>
        <dbReference type="SAM" id="Coils"/>
    </source>
</evidence>
<gene>
    <name evidence="2" type="ORF">Tco_0990718</name>
</gene>
<organism evidence="2 3">
    <name type="scientific">Tanacetum coccineum</name>
    <dbReference type="NCBI Taxonomy" id="301880"/>
    <lineage>
        <taxon>Eukaryota</taxon>
        <taxon>Viridiplantae</taxon>
        <taxon>Streptophyta</taxon>
        <taxon>Embryophyta</taxon>
        <taxon>Tracheophyta</taxon>
        <taxon>Spermatophyta</taxon>
        <taxon>Magnoliopsida</taxon>
        <taxon>eudicotyledons</taxon>
        <taxon>Gunneridae</taxon>
        <taxon>Pentapetalae</taxon>
        <taxon>asterids</taxon>
        <taxon>campanulids</taxon>
        <taxon>Asterales</taxon>
        <taxon>Asteraceae</taxon>
        <taxon>Asteroideae</taxon>
        <taxon>Anthemideae</taxon>
        <taxon>Anthemidinae</taxon>
        <taxon>Tanacetum</taxon>
    </lineage>
</organism>
<protein>
    <submittedName>
        <fullName evidence="2">Uncharacterized protein</fullName>
    </submittedName>
</protein>
<proteinExistence type="predicted"/>
<sequence>MGETMQKFKQELFDVIIMGRRAYGKAMHSAKKAKELIMVQLKADASSGTGIWSDCDEAPGAKAVLMANLSSYYLDVIAEVLISYTYQDNYVLDHCVQEMYYSKQPAFNPTLDIEITSDSNIISYDQYLKDKESVVVQNTTSTEQQNAMLMFVVDEITNQVALVKVVNLEHKTMNETLTAELERYKEWIKQFKDRQNVNLNDREKYIDPQMNGMIRNKNAKYDAFEKEIETLKSNL</sequence>
<keyword evidence="3" id="KW-1185">Reference proteome</keyword>
<reference evidence="2" key="1">
    <citation type="journal article" date="2022" name="Int. J. Mol. Sci.">
        <title>Draft Genome of Tanacetum Coccineum: Genomic Comparison of Closely Related Tanacetum-Family Plants.</title>
        <authorList>
            <person name="Yamashiro T."/>
            <person name="Shiraishi A."/>
            <person name="Nakayama K."/>
            <person name="Satake H."/>
        </authorList>
    </citation>
    <scope>NUCLEOTIDE SEQUENCE</scope>
</reference>
<keyword evidence="1" id="KW-0175">Coiled coil</keyword>
<comment type="caution">
    <text evidence="2">The sequence shown here is derived from an EMBL/GenBank/DDBJ whole genome shotgun (WGS) entry which is preliminary data.</text>
</comment>